<dbReference type="NCBIfam" id="NF006878">
    <property type="entry name" value="PRK09375.1-2"/>
    <property type="match status" value="1"/>
</dbReference>
<dbReference type="GO" id="GO:0051539">
    <property type="term" value="F:4 iron, 4 sulfur cluster binding"/>
    <property type="evidence" value="ECO:0007669"/>
    <property type="project" value="UniProtKB-KW"/>
</dbReference>
<dbReference type="GO" id="GO:0008987">
    <property type="term" value="F:quinolinate synthetase A activity"/>
    <property type="evidence" value="ECO:0007669"/>
    <property type="project" value="UniProtKB-UniRule"/>
</dbReference>
<feature type="binding site" evidence="13">
    <location>
        <begin position="202"/>
        <end position="204"/>
    </location>
    <ligand>
        <name>iminosuccinate</name>
        <dbReference type="ChEBI" id="CHEBI:77875"/>
    </ligand>
</feature>
<keyword evidence="5 13" id="KW-0963">Cytoplasm</keyword>
<comment type="function">
    <text evidence="1 13">Catalyzes the condensation of iminoaspartate with dihydroxyacetone phosphate to form quinolinate.</text>
</comment>
<feature type="binding site" evidence="13">
    <location>
        <begin position="115"/>
        <end position="117"/>
    </location>
    <ligand>
        <name>iminosuccinate</name>
        <dbReference type="ChEBI" id="CHEBI:77875"/>
    </ligand>
</feature>
<dbReference type="AlphaFoldDB" id="A0A1T4RM97"/>
<dbReference type="InterPro" id="IPR003473">
    <property type="entry name" value="NadA"/>
</dbReference>
<dbReference type="SUPFAM" id="SSF142754">
    <property type="entry name" value="NadA-like"/>
    <property type="match status" value="1"/>
</dbReference>
<feature type="binding site" evidence="13">
    <location>
        <position position="27"/>
    </location>
    <ligand>
        <name>iminosuccinate</name>
        <dbReference type="ChEBI" id="CHEBI:77875"/>
    </ligand>
</feature>
<feature type="binding site" evidence="13">
    <location>
        <position position="264"/>
    </location>
    <ligand>
        <name>[4Fe-4S] cluster</name>
        <dbReference type="ChEBI" id="CHEBI:49883"/>
    </ligand>
</feature>
<accession>A0A1T4RM97</accession>
<keyword evidence="4 13" id="KW-0004">4Fe-4S</keyword>
<dbReference type="Pfam" id="PF02445">
    <property type="entry name" value="NadA"/>
    <property type="match status" value="1"/>
</dbReference>
<comment type="similarity">
    <text evidence="13">Belongs to the quinolinate synthase family. Type 2 subfamily.</text>
</comment>
<dbReference type="OrthoDB" id="9801204at2"/>
<dbReference type="EMBL" id="FUXM01000032">
    <property type="protein sequence ID" value="SKA16906.1"/>
    <property type="molecule type" value="Genomic_DNA"/>
</dbReference>
<feature type="binding site" evidence="13">
    <location>
        <position position="219"/>
    </location>
    <ligand>
        <name>iminosuccinate</name>
        <dbReference type="ChEBI" id="CHEBI:77875"/>
    </ligand>
</feature>
<reference evidence="15" key="1">
    <citation type="submission" date="2017-02" db="EMBL/GenBank/DDBJ databases">
        <authorList>
            <person name="Varghese N."/>
            <person name="Submissions S."/>
        </authorList>
    </citation>
    <scope>NUCLEOTIDE SEQUENCE [LARGE SCALE GENOMIC DNA]</scope>
    <source>
        <strain evidence="15">DSM 16521</strain>
    </source>
</reference>
<dbReference type="HAMAP" id="MF_00568">
    <property type="entry name" value="NadA_type2"/>
    <property type="match status" value="1"/>
</dbReference>
<dbReference type="GO" id="GO:0005737">
    <property type="term" value="C:cytoplasm"/>
    <property type="evidence" value="ECO:0007669"/>
    <property type="project" value="UniProtKB-SubCell"/>
</dbReference>
<proteinExistence type="inferred from homology"/>
<evidence type="ECO:0000256" key="10">
    <source>
        <dbReference type="ARBA" id="ARBA00023014"/>
    </source>
</evidence>
<dbReference type="NCBIfam" id="NF006879">
    <property type="entry name" value="PRK09375.1-4"/>
    <property type="match status" value="1"/>
</dbReference>
<evidence type="ECO:0000256" key="8">
    <source>
        <dbReference type="ARBA" id="ARBA00022723"/>
    </source>
</evidence>
<evidence type="ECO:0000256" key="6">
    <source>
        <dbReference type="ARBA" id="ARBA00022642"/>
    </source>
</evidence>
<dbReference type="PANTHER" id="PTHR30573:SF0">
    <property type="entry name" value="QUINOLINATE SYNTHASE, CHLOROPLASTIC"/>
    <property type="match status" value="1"/>
</dbReference>
<dbReference type="Gene3D" id="3.40.50.10800">
    <property type="entry name" value="NadA-like"/>
    <property type="match status" value="3"/>
</dbReference>
<dbReference type="InterPro" id="IPR023066">
    <property type="entry name" value="Quinolinate_synth_type2"/>
</dbReference>
<evidence type="ECO:0000256" key="2">
    <source>
        <dbReference type="ARBA" id="ARBA00005065"/>
    </source>
</evidence>
<comment type="subcellular location">
    <subcellularLocation>
        <location evidence="13">Cytoplasm</location>
    </subcellularLocation>
</comment>
<dbReference type="NCBIfam" id="TIGR00550">
    <property type="entry name" value="nadA"/>
    <property type="match status" value="1"/>
</dbReference>
<protein>
    <recommendedName>
        <fullName evidence="12 13">Quinolinate synthase</fullName>
        <ecNumber evidence="3 13">2.5.1.72</ecNumber>
    </recommendedName>
</protein>
<evidence type="ECO:0000313" key="15">
    <source>
        <dbReference type="Proteomes" id="UP000189933"/>
    </source>
</evidence>
<keyword evidence="6 13" id="KW-0662">Pyridine nucleotide biosynthesis</keyword>
<dbReference type="GO" id="GO:0034628">
    <property type="term" value="P:'de novo' NAD+ biosynthetic process from L-aspartate"/>
    <property type="evidence" value="ECO:0007669"/>
    <property type="project" value="TreeGrafter"/>
</dbReference>
<name>A0A1T4RM97_9FIRM</name>
<organism evidence="14 15">
    <name type="scientific">Carboxydocella sporoproducens DSM 16521</name>
    <dbReference type="NCBI Taxonomy" id="1121270"/>
    <lineage>
        <taxon>Bacteria</taxon>
        <taxon>Bacillati</taxon>
        <taxon>Bacillota</taxon>
        <taxon>Clostridia</taxon>
        <taxon>Eubacteriales</taxon>
        <taxon>Clostridiales Family XVI. Incertae Sedis</taxon>
        <taxon>Carboxydocella</taxon>
    </lineage>
</organism>
<comment type="catalytic activity">
    <reaction evidence="11">
        <text>iminosuccinate + dihydroxyacetone phosphate = quinolinate + phosphate + 2 H2O + H(+)</text>
        <dbReference type="Rhea" id="RHEA:25888"/>
        <dbReference type="ChEBI" id="CHEBI:15377"/>
        <dbReference type="ChEBI" id="CHEBI:15378"/>
        <dbReference type="ChEBI" id="CHEBI:29959"/>
        <dbReference type="ChEBI" id="CHEBI:43474"/>
        <dbReference type="ChEBI" id="CHEBI:57642"/>
        <dbReference type="ChEBI" id="CHEBI:77875"/>
        <dbReference type="EC" id="2.5.1.72"/>
    </reaction>
    <physiologicalReaction direction="left-to-right" evidence="11">
        <dbReference type="Rhea" id="RHEA:25889"/>
    </physiologicalReaction>
</comment>
<dbReference type="FunFam" id="3.40.50.10800:FF:000001">
    <property type="entry name" value="Quinolinate synthase A"/>
    <property type="match status" value="1"/>
</dbReference>
<evidence type="ECO:0000256" key="13">
    <source>
        <dbReference type="HAMAP-Rule" id="MF_00568"/>
    </source>
</evidence>
<dbReference type="PANTHER" id="PTHR30573">
    <property type="entry name" value="QUINOLINATE SYNTHETASE A"/>
    <property type="match status" value="1"/>
</dbReference>
<evidence type="ECO:0000256" key="3">
    <source>
        <dbReference type="ARBA" id="ARBA00012669"/>
    </source>
</evidence>
<feature type="binding site" evidence="13">
    <location>
        <position position="132"/>
    </location>
    <ligand>
        <name>iminosuccinate</name>
        <dbReference type="ChEBI" id="CHEBI:77875"/>
    </ligand>
</feature>
<comment type="pathway">
    <text evidence="2 13">Cofactor biosynthesis; NAD(+) biosynthesis; quinolinate from iminoaspartate: step 1/1.</text>
</comment>
<dbReference type="EC" id="2.5.1.72" evidence="3 13"/>
<dbReference type="GO" id="GO:0046872">
    <property type="term" value="F:metal ion binding"/>
    <property type="evidence" value="ECO:0007669"/>
    <property type="project" value="UniProtKB-KW"/>
</dbReference>
<evidence type="ECO:0000256" key="1">
    <source>
        <dbReference type="ARBA" id="ARBA00003791"/>
    </source>
</evidence>
<dbReference type="RefSeq" id="WP_078666189.1">
    <property type="nucleotide sequence ID" value="NZ_FUXM01000032.1"/>
</dbReference>
<keyword evidence="10 13" id="KW-0411">Iron-sulfur</keyword>
<keyword evidence="15" id="KW-1185">Reference proteome</keyword>
<feature type="binding site" evidence="13">
    <location>
        <position position="44"/>
    </location>
    <ligand>
        <name>iminosuccinate</name>
        <dbReference type="ChEBI" id="CHEBI:77875"/>
    </ligand>
</feature>
<keyword evidence="9 13" id="KW-0408">Iron</keyword>
<evidence type="ECO:0000256" key="11">
    <source>
        <dbReference type="ARBA" id="ARBA00050125"/>
    </source>
</evidence>
<evidence type="ECO:0000256" key="4">
    <source>
        <dbReference type="ARBA" id="ARBA00022485"/>
    </source>
</evidence>
<gene>
    <name evidence="13" type="primary">nadA</name>
    <name evidence="14" type="ORF">SAMN02745885_02177</name>
</gene>
<evidence type="ECO:0000313" key="14">
    <source>
        <dbReference type="EMBL" id="SKA16906.1"/>
    </source>
</evidence>
<dbReference type="FunFam" id="3.40.50.10800:FF:000002">
    <property type="entry name" value="Quinolinate synthase A"/>
    <property type="match status" value="1"/>
</dbReference>
<dbReference type="InterPro" id="IPR036094">
    <property type="entry name" value="NadA_sf"/>
</dbReference>
<evidence type="ECO:0000256" key="9">
    <source>
        <dbReference type="ARBA" id="ARBA00023004"/>
    </source>
</evidence>
<sequence length="307" mass="34436">MEQHEVSRWQEEIRRLKKERNAVILAHYYQRPEVQDVADFIGDSLQLSQQAAATDADVIVFCGVHFMAESAAILSPDKIVLLPEERAGCPMADMVTAEALRQKKQEHPEAVVVCYVNSAADVKAESDICCTSSNAVKVVNSLPPEQPILFIPDKNLGNWVARQTGRNNIILWEGWCNTHDRLTREDILAAKEAHPEALVLVHPECRPDVVDLADGVFSTAGIINYARNSEAREFIIGTESGILHQLQKTCPDKQFYLASNKLICPNMKSTTLPKVKYALEEMEPRITVLPEIRDRALNALERMLAIR</sequence>
<comment type="cofactor">
    <cofactor evidence="13">
        <name>[4Fe-4S] cluster</name>
        <dbReference type="ChEBI" id="CHEBI:49883"/>
    </cofactor>
    <text evidence="13">Binds 1 [4Fe-4S] cluster per subunit.</text>
</comment>
<keyword evidence="8 13" id="KW-0479">Metal-binding</keyword>
<feature type="binding site" evidence="13">
    <location>
        <position position="89"/>
    </location>
    <ligand>
        <name>[4Fe-4S] cluster</name>
        <dbReference type="ChEBI" id="CHEBI:49883"/>
    </ligand>
</feature>
<dbReference type="UniPathway" id="UPA00253">
    <property type="reaction ID" value="UER00327"/>
</dbReference>
<evidence type="ECO:0000256" key="5">
    <source>
        <dbReference type="ARBA" id="ARBA00022490"/>
    </source>
</evidence>
<evidence type="ECO:0000256" key="7">
    <source>
        <dbReference type="ARBA" id="ARBA00022679"/>
    </source>
</evidence>
<feature type="binding site" evidence="13">
    <location>
        <position position="176"/>
    </location>
    <ligand>
        <name>[4Fe-4S] cluster</name>
        <dbReference type="ChEBI" id="CHEBI:49883"/>
    </ligand>
</feature>
<dbReference type="Proteomes" id="UP000189933">
    <property type="component" value="Unassembled WGS sequence"/>
</dbReference>
<evidence type="ECO:0000256" key="12">
    <source>
        <dbReference type="ARBA" id="ARBA00073059"/>
    </source>
</evidence>
<keyword evidence="7 13" id="KW-0808">Transferase</keyword>